<proteinExistence type="predicted"/>
<evidence type="ECO:0000313" key="1">
    <source>
        <dbReference type="EMBL" id="KAJ2980009.1"/>
    </source>
</evidence>
<protein>
    <submittedName>
        <fullName evidence="1">Uncharacterized protein</fullName>
    </submittedName>
</protein>
<accession>A0ACC1NLQ5</accession>
<comment type="caution">
    <text evidence="1">The sequence shown here is derived from an EMBL/GenBank/DDBJ whole genome shotgun (WGS) entry which is preliminary data.</text>
</comment>
<dbReference type="EMBL" id="JAPDGR010001740">
    <property type="protein sequence ID" value="KAJ2980009.1"/>
    <property type="molecule type" value="Genomic_DNA"/>
</dbReference>
<evidence type="ECO:0000313" key="2">
    <source>
        <dbReference type="Proteomes" id="UP001143856"/>
    </source>
</evidence>
<sequence>MSKARGNSSHPSKGPLPPGDGPNLHEFRYPNVPIKWIKRLDDEGREGNQAFIYRVRIAAQDYALKVFKFSNPKSNPFYWGTRLQNELPMKKAIFYTDPFYAECRAYGRIEDGRVDGHSKSPRIRQQTAVKCYGYLLLGDRDERWLMSQGHDFEADLLDSEVREALEGDTRVRAIVKHLDESPEPLHAGNIGRAWESVRLLNNYLKIYNMDIKANNFIGFRLADFGSSWTEPHEILQYLDKEGKDIANQKRGRDTQNFNDMIEEEQIPTRLRVVPTSRHQLRSKGEAPWAGRVLPKRRKRNTIKLD</sequence>
<keyword evidence="2" id="KW-1185">Reference proteome</keyword>
<gene>
    <name evidence="1" type="ORF">NUW58_g7058</name>
</gene>
<name>A0ACC1NLQ5_9PEZI</name>
<organism evidence="1 2">
    <name type="scientific">Xylaria curta</name>
    <dbReference type="NCBI Taxonomy" id="42375"/>
    <lineage>
        <taxon>Eukaryota</taxon>
        <taxon>Fungi</taxon>
        <taxon>Dikarya</taxon>
        <taxon>Ascomycota</taxon>
        <taxon>Pezizomycotina</taxon>
        <taxon>Sordariomycetes</taxon>
        <taxon>Xylariomycetidae</taxon>
        <taxon>Xylariales</taxon>
        <taxon>Xylariaceae</taxon>
        <taxon>Xylaria</taxon>
    </lineage>
</organism>
<dbReference type="Proteomes" id="UP001143856">
    <property type="component" value="Unassembled WGS sequence"/>
</dbReference>
<reference evidence="1" key="1">
    <citation type="submission" date="2022-10" db="EMBL/GenBank/DDBJ databases">
        <title>Genome Sequence of Xylaria curta.</title>
        <authorList>
            <person name="Buettner E."/>
        </authorList>
    </citation>
    <scope>NUCLEOTIDE SEQUENCE</scope>
    <source>
        <strain evidence="1">Babe10</strain>
    </source>
</reference>